<dbReference type="Proteomes" id="UP000094570">
    <property type="component" value="Unassembled WGS sequence"/>
</dbReference>
<protein>
    <submittedName>
        <fullName evidence="1">Uncharacterized protein</fullName>
    </submittedName>
</protein>
<dbReference type="AlphaFoldDB" id="A0A1E3G245"/>
<keyword evidence="2" id="KW-1185">Reference proteome</keyword>
<proteinExistence type="predicted"/>
<comment type="caution">
    <text evidence="1">The sequence shown here is derived from an EMBL/GenBank/DDBJ whole genome shotgun (WGS) entry which is preliminary data.</text>
</comment>
<dbReference type="STRING" id="1008305.A4H02_08030"/>
<organism evidence="1 2">
    <name type="scientific">Fervidobacterium thailandense</name>
    <dbReference type="NCBI Taxonomy" id="1008305"/>
    <lineage>
        <taxon>Bacteria</taxon>
        <taxon>Thermotogati</taxon>
        <taxon>Thermotogota</taxon>
        <taxon>Thermotogae</taxon>
        <taxon>Thermotogales</taxon>
        <taxon>Fervidobacteriaceae</taxon>
        <taxon>Fervidobacterium</taxon>
    </lineage>
</organism>
<name>A0A1E3G245_9BACT</name>
<evidence type="ECO:0000313" key="1">
    <source>
        <dbReference type="EMBL" id="ODN29943.1"/>
    </source>
</evidence>
<sequence>MRFSNLVRAENDYCEKYLKNISKLTNKKAPSIGPLNDGPRFCIIKPLKIGLTIRVKPSTELNIPSVPPTFSLGTDLDTIDAIETLESAETIERGLSMRRSMDNCDEKE</sequence>
<accession>A0A1E3G245</accession>
<gene>
    <name evidence="1" type="ORF">A4H02_08030</name>
</gene>
<dbReference type="EMBL" id="LWAF01000014">
    <property type="protein sequence ID" value="ODN29943.1"/>
    <property type="molecule type" value="Genomic_DNA"/>
</dbReference>
<evidence type="ECO:0000313" key="2">
    <source>
        <dbReference type="Proteomes" id="UP000094570"/>
    </source>
</evidence>
<reference evidence="2" key="1">
    <citation type="submission" date="2016-04" db="EMBL/GenBank/DDBJ databases">
        <title>The genome sequence project of a novel Fervidobacterium isolate from a hot spring in Thailand.</title>
        <authorList>
            <person name="Gonzalez J.M."/>
            <person name="Cuecas A."/>
            <person name="Kanoksilapatham W."/>
        </authorList>
    </citation>
    <scope>NUCLEOTIDE SEQUENCE [LARGE SCALE GENOMIC DNA]</scope>
    <source>
        <strain evidence="2">FC2004</strain>
    </source>
</reference>